<dbReference type="InterPro" id="IPR005702">
    <property type="entry name" value="Wzc-like_C"/>
</dbReference>
<dbReference type="Pfam" id="PF02706">
    <property type="entry name" value="Wzz"/>
    <property type="match status" value="1"/>
</dbReference>
<comment type="similarity">
    <text evidence="2">Belongs to the CpsD/CapB family.</text>
</comment>
<proteinExistence type="inferred from homology"/>
<dbReference type="SUPFAM" id="SSF52540">
    <property type="entry name" value="P-loop containing nucleoside triphosphate hydrolases"/>
    <property type="match status" value="1"/>
</dbReference>
<gene>
    <name evidence="21" type="ORF">AKJ09_09960</name>
</gene>
<dbReference type="Pfam" id="PF13807">
    <property type="entry name" value="GNVR"/>
    <property type="match status" value="1"/>
</dbReference>
<keyword evidence="12 17" id="KW-1133">Transmembrane helix</keyword>
<evidence type="ECO:0000259" key="18">
    <source>
        <dbReference type="Pfam" id="PF02706"/>
    </source>
</evidence>
<feature type="domain" description="Polysaccharide chain length determinant N-terminal" evidence="18">
    <location>
        <begin position="34"/>
        <end position="122"/>
    </location>
</feature>
<dbReference type="NCBIfam" id="TIGR01007">
    <property type="entry name" value="eps_fam"/>
    <property type="match status" value="1"/>
</dbReference>
<dbReference type="FunFam" id="3.40.50.300:FF:000527">
    <property type="entry name" value="Tyrosine-protein kinase etk"/>
    <property type="match status" value="1"/>
</dbReference>
<dbReference type="PANTHER" id="PTHR32309:SF13">
    <property type="entry name" value="FERRIC ENTEROBACTIN TRANSPORT PROTEIN FEPE"/>
    <property type="match status" value="1"/>
</dbReference>
<evidence type="ECO:0000256" key="14">
    <source>
        <dbReference type="ARBA" id="ARBA00023137"/>
    </source>
</evidence>
<evidence type="ECO:0000256" key="12">
    <source>
        <dbReference type="ARBA" id="ARBA00022989"/>
    </source>
</evidence>
<keyword evidence="14" id="KW-0829">Tyrosine-protein kinase</keyword>
<reference evidence="21 22" key="1">
    <citation type="submission" date="2015-08" db="EMBL/GenBank/DDBJ databases">
        <authorList>
            <person name="Babu N.S."/>
            <person name="Beckwith C.J."/>
            <person name="Beseler K.G."/>
            <person name="Brison A."/>
            <person name="Carone J.V."/>
            <person name="Caskin T.P."/>
            <person name="Diamond M."/>
            <person name="Durham M.E."/>
            <person name="Foxe J.M."/>
            <person name="Go M."/>
            <person name="Henderson B.A."/>
            <person name="Jones I.B."/>
            <person name="McGettigan J.A."/>
            <person name="Micheletti S.J."/>
            <person name="Nasrallah M.E."/>
            <person name="Ortiz D."/>
            <person name="Piller C.R."/>
            <person name="Privatt S.R."/>
            <person name="Schneider S.L."/>
            <person name="Sharp S."/>
            <person name="Smith T.C."/>
            <person name="Stanton J.D."/>
            <person name="Ullery H.E."/>
            <person name="Wilson R.J."/>
            <person name="Serrano M.G."/>
            <person name="Buck G."/>
            <person name="Lee V."/>
            <person name="Wang Y."/>
            <person name="Carvalho R."/>
            <person name="Voegtly L."/>
            <person name="Shi R."/>
            <person name="Duckworth R."/>
            <person name="Johnson A."/>
            <person name="Loviza R."/>
            <person name="Walstead R."/>
            <person name="Shah Z."/>
            <person name="Kiflezghi M."/>
            <person name="Wade K."/>
            <person name="Ball S.L."/>
            <person name="Bradley K.W."/>
            <person name="Asai D.J."/>
            <person name="Bowman C.A."/>
            <person name="Russell D.A."/>
            <person name="Pope W.H."/>
            <person name="Jacobs-Sera D."/>
            <person name="Hendrix R.W."/>
            <person name="Hatfull G.F."/>
        </authorList>
    </citation>
    <scope>NUCLEOTIDE SEQUENCE [LARGE SCALE GENOMIC DNA]</scope>
    <source>
        <strain evidence="21 22">DSM 27648</strain>
    </source>
</reference>
<dbReference type="EMBL" id="CP012333">
    <property type="protein sequence ID" value="AKV03297.1"/>
    <property type="molecule type" value="Genomic_DNA"/>
</dbReference>
<name>A0A0K1QCB7_9BACT</name>
<evidence type="ECO:0000256" key="2">
    <source>
        <dbReference type="ARBA" id="ARBA00007316"/>
    </source>
</evidence>
<evidence type="ECO:0000256" key="17">
    <source>
        <dbReference type="SAM" id="Phobius"/>
    </source>
</evidence>
<evidence type="ECO:0000256" key="5">
    <source>
        <dbReference type="ARBA" id="ARBA00022475"/>
    </source>
</evidence>
<dbReference type="Gene3D" id="3.40.50.300">
    <property type="entry name" value="P-loop containing nucleotide triphosphate hydrolases"/>
    <property type="match status" value="1"/>
</dbReference>
<evidence type="ECO:0000256" key="6">
    <source>
        <dbReference type="ARBA" id="ARBA00022519"/>
    </source>
</evidence>
<keyword evidence="10 21" id="KW-0418">Kinase</keyword>
<feature type="region of interest" description="Disordered" evidence="16">
    <location>
        <begin position="1"/>
        <end position="21"/>
    </location>
</feature>
<dbReference type="EC" id="2.7.10.2" evidence="4"/>
<dbReference type="Pfam" id="PF13614">
    <property type="entry name" value="AAA_31"/>
    <property type="match status" value="1"/>
</dbReference>
<dbReference type="InterPro" id="IPR025669">
    <property type="entry name" value="AAA_dom"/>
</dbReference>
<dbReference type="GO" id="GO:0004713">
    <property type="term" value="F:protein tyrosine kinase activity"/>
    <property type="evidence" value="ECO:0007669"/>
    <property type="project" value="UniProtKB-KW"/>
</dbReference>
<organism evidence="21 22">
    <name type="scientific">Labilithrix luteola</name>
    <dbReference type="NCBI Taxonomy" id="1391654"/>
    <lineage>
        <taxon>Bacteria</taxon>
        <taxon>Pseudomonadati</taxon>
        <taxon>Myxococcota</taxon>
        <taxon>Polyangia</taxon>
        <taxon>Polyangiales</taxon>
        <taxon>Labilitrichaceae</taxon>
        <taxon>Labilithrix</taxon>
    </lineage>
</organism>
<keyword evidence="7" id="KW-0808">Transferase</keyword>
<dbReference type="InterPro" id="IPR027417">
    <property type="entry name" value="P-loop_NTPase"/>
</dbReference>
<evidence type="ECO:0000256" key="15">
    <source>
        <dbReference type="ARBA" id="ARBA00051245"/>
    </source>
</evidence>
<dbReference type="CDD" id="cd05387">
    <property type="entry name" value="BY-kinase"/>
    <property type="match status" value="1"/>
</dbReference>
<evidence type="ECO:0000256" key="11">
    <source>
        <dbReference type="ARBA" id="ARBA00022840"/>
    </source>
</evidence>
<dbReference type="GO" id="GO:0005524">
    <property type="term" value="F:ATP binding"/>
    <property type="evidence" value="ECO:0007669"/>
    <property type="project" value="UniProtKB-KW"/>
</dbReference>
<evidence type="ECO:0000256" key="3">
    <source>
        <dbReference type="ARBA" id="ARBA00008883"/>
    </source>
</evidence>
<comment type="similarity">
    <text evidence="3">Belongs to the etk/wzc family.</text>
</comment>
<dbReference type="AlphaFoldDB" id="A0A0K1QCB7"/>
<evidence type="ECO:0000256" key="7">
    <source>
        <dbReference type="ARBA" id="ARBA00022679"/>
    </source>
</evidence>
<evidence type="ECO:0000313" key="22">
    <source>
        <dbReference type="Proteomes" id="UP000064967"/>
    </source>
</evidence>
<keyword evidence="6" id="KW-0997">Cell inner membrane</keyword>
<feature type="transmembrane region" description="Helical" evidence="17">
    <location>
        <begin position="41"/>
        <end position="58"/>
    </location>
</feature>
<evidence type="ECO:0000256" key="16">
    <source>
        <dbReference type="SAM" id="MobiDB-lite"/>
    </source>
</evidence>
<keyword evidence="13 17" id="KW-0472">Membrane</keyword>
<dbReference type="InterPro" id="IPR003856">
    <property type="entry name" value="LPS_length_determ_N"/>
</dbReference>
<dbReference type="PANTHER" id="PTHR32309">
    <property type="entry name" value="TYROSINE-PROTEIN KINASE"/>
    <property type="match status" value="1"/>
</dbReference>
<evidence type="ECO:0000256" key="1">
    <source>
        <dbReference type="ARBA" id="ARBA00004429"/>
    </source>
</evidence>
<protein>
    <recommendedName>
        <fullName evidence="4">non-specific protein-tyrosine kinase</fullName>
        <ecNumber evidence="4">2.7.10.2</ecNumber>
    </recommendedName>
</protein>
<dbReference type="InterPro" id="IPR050445">
    <property type="entry name" value="Bact_polysacc_biosynth/exp"/>
</dbReference>
<keyword evidence="22" id="KW-1185">Reference proteome</keyword>
<dbReference type="GO" id="GO:0005886">
    <property type="term" value="C:plasma membrane"/>
    <property type="evidence" value="ECO:0007669"/>
    <property type="project" value="UniProtKB-SubCell"/>
</dbReference>
<feature type="domain" description="AAA" evidence="19">
    <location>
        <begin position="555"/>
        <end position="684"/>
    </location>
</feature>
<dbReference type="GO" id="GO:0042802">
    <property type="term" value="F:identical protein binding"/>
    <property type="evidence" value="ECO:0007669"/>
    <property type="project" value="UniProtKB-ARBA"/>
</dbReference>
<keyword evidence="11" id="KW-0067">ATP-binding</keyword>
<evidence type="ECO:0000256" key="13">
    <source>
        <dbReference type="ARBA" id="ARBA00023136"/>
    </source>
</evidence>
<keyword evidence="5" id="KW-1003">Cell membrane</keyword>
<evidence type="ECO:0000256" key="4">
    <source>
        <dbReference type="ARBA" id="ARBA00011903"/>
    </source>
</evidence>
<accession>A0A0K1QCB7</accession>
<dbReference type="Proteomes" id="UP000064967">
    <property type="component" value="Chromosome"/>
</dbReference>
<evidence type="ECO:0000256" key="8">
    <source>
        <dbReference type="ARBA" id="ARBA00022692"/>
    </source>
</evidence>
<dbReference type="InterPro" id="IPR032807">
    <property type="entry name" value="GNVR"/>
</dbReference>
<evidence type="ECO:0000313" key="21">
    <source>
        <dbReference type="EMBL" id="AKV03297.1"/>
    </source>
</evidence>
<feature type="domain" description="Tyrosine-protein kinase G-rich" evidence="20">
    <location>
        <begin position="385"/>
        <end position="458"/>
    </location>
</feature>
<comment type="subcellular location">
    <subcellularLocation>
        <location evidence="1">Cell inner membrane</location>
        <topology evidence="1">Multi-pass membrane protein</topology>
    </subcellularLocation>
</comment>
<evidence type="ECO:0000259" key="20">
    <source>
        <dbReference type="Pfam" id="PF13807"/>
    </source>
</evidence>
<dbReference type="KEGG" id="llu:AKJ09_09960"/>
<keyword evidence="9" id="KW-0547">Nucleotide-binding</keyword>
<dbReference type="RefSeq" id="WP_169928419.1">
    <property type="nucleotide sequence ID" value="NZ_CP012333.1"/>
</dbReference>
<evidence type="ECO:0000259" key="19">
    <source>
        <dbReference type="Pfam" id="PF13614"/>
    </source>
</evidence>
<evidence type="ECO:0000256" key="10">
    <source>
        <dbReference type="ARBA" id="ARBA00022777"/>
    </source>
</evidence>
<dbReference type="STRING" id="1391654.AKJ09_09960"/>
<comment type="catalytic activity">
    <reaction evidence="15">
        <text>L-tyrosyl-[protein] + ATP = O-phospho-L-tyrosyl-[protein] + ADP + H(+)</text>
        <dbReference type="Rhea" id="RHEA:10596"/>
        <dbReference type="Rhea" id="RHEA-COMP:10136"/>
        <dbReference type="Rhea" id="RHEA-COMP:20101"/>
        <dbReference type="ChEBI" id="CHEBI:15378"/>
        <dbReference type="ChEBI" id="CHEBI:30616"/>
        <dbReference type="ChEBI" id="CHEBI:46858"/>
        <dbReference type="ChEBI" id="CHEBI:61978"/>
        <dbReference type="ChEBI" id="CHEBI:456216"/>
        <dbReference type="EC" id="2.7.10.2"/>
    </reaction>
</comment>
<sequence>MEQPDNAGHPASPGSGGRGDSDESSALSGLLWFLRSLRKHWALIVALVVLCGAISLAYSKSLPKVYEAGALIEFDPDVIKPLGNKADPMIGWSAIWDTQQYYETQYKLMTSDRVLSNVIRDLSLQNDVDFLGYKPTQPVPMDDAVQMLRGRLTVDPVKGSRLVYLKVQDSHPAQARRLAEAVARAYIQQNLDKMLNATSDTVTWLSGQLDHSKQELEQTEYSLHEFKKQNDLPSSTLEDLSKMIRMEMQEYDSALTRTRMRHGELAARHAELAKITADNPDQVPASELLNNAFLGGLRTQYQNAVRERAELVAEGKGENHPAVKKADEKIALAKNSLLAEVRNIQGAIARDLAIIQRQESGEATLLEGARKKAVELNLKELEFHRLDRVRAQSEKLYSVLLEQLKEADLRRMMNTNNIRLVDIPVEPKTPIAPRVAVNVGVAVLAGLVLGMALALLREQLDNSLKTPQDVEEKLGVTFLGLLPEIAEDENDGPPNGKRRRPRRLETKLAPELLVHERPTSGAAEAARTLRTNLMFMNPDRPYRRILVTSAAPSEGKTTVAVSVAVSLAQGGQRVCIVDCDLRRPRLHRIFDRAGDVGVMNVIMGESTIAEAAKPTIVPNLYCLPCGPIPPNSADVVASEKFRKLLDDLSQHFDRIVLDSPPIVAVTDSAIVSTLTDGVIFVIRAFRTSQALCRQGLRALRDVDAPIAGAVLNAVNLNRHEYNYHHYYYYKREGYAPLVGSGAGHTHAMDDERPASPPN</sequence>
<evidence type="ECO:0000256" key="9">
    <source>
        <dbReference type="ARBA" id="ARBA00022741"/>
    </source>
</evidence>
<keyword evidence="8 17" id="KW-0812">Transmembrane</keyword>